<dbReference type="Gene3D" id="3.40.50.720">
    <property type="entry name" value="NAD(P)-binding Rossmann-like Domain"/>
    <property type="match status" value="1"/>
</dbReference>
<dbReference type="InterPro" id="IPR001509">
    <property type="entry name" value="Epimerase_deHydtase"/>
</dbReference>
<keyword evidence="3" id="KW-1185">Reference proteome</keyword>
<dbReference type="EMBL" id="LT629740">
    <property type="protein sequence ID" value="SDS03278.1"/>
    <property type="molecule type" value="Genomic_DNA"/>
</dbReference>
<evidence type="ECO:0000259" key="1">
    <source>
        <dbReference type="Pfam" id="PF01370"/>
    </source>
</evidence>
<sequence>MILVTGATGFLGSELARQLVQQGNTIRCTKRGSSVIPKILIPYQQQIEWVDADMLNIFALEDVLDGVTQVYHCAAWVSLRQADKQPMIRTNVMGTANLVNLCTQFGIRLLHVSSIAAIGTALPGEMISENNHLEETAENDGYAISKLESEMEVWRGIAEGLNAVIVNPSLILGASSGTNGTGQLFETVRKGLKFYTAGTGGFVDVEDVAKCMILLMNSDIQAERYIINAENLTYKEVVTDIANHFGLKPPATLATPFMMGLAWRGSAVVAALTGKAPAIDKVSAQTASQTRVYDNSKIKKAIGIEFKSINKTVKEVCEALAEVIS</sequence>
<name>A0A1H1NWC6_MUCMA</name>
<accession>A0A1H1NWC6</accession>
<dbReference type="InterPro" id="IPR051783">
    <property type="entry name" value="NAD(P)-dependent_oxidoreduct"/>
</dbReference>
<protein>
    <submittedName>
        <fullName evidence="2">Nucleoside-diphosphate-sugar epimerase</fullName>
    </submittedName>
</protein>
<dbReference type="AlphaFoldDB" id="A0A1H1NWC6"/>
<dbReference type="SUPFAM" id="SSF51735">
    <property type="entry name" value="NAD(P)-binding Rossmann-fold domains"/>
    <property type="match status" value="1"/>
</dbReference>
<evidence type="ECO:0000313" key="3">
    <source>
        <dbReference type="Proteomes" id="UP000199679"/>
    </source>
</evidence>
<dbReference type="RefSeq" id="WP_091368473.1">
    <property type="nucleotide sequence ID" value="NZ_LT629740.1"/>
</dbReference>
<dbReference type="GO" id="GO:0004029">
    <property type="term" value="F:aldehyde dehydrogenase (NAD+) activity"/>
    <property type="evidence" value="ECO:0007669"/>
    <property type="project" value="TreeGrafter"/>
</dbReference>
<dbReference type="InterPro" id="IPR036291">
    <property type="entry name" value="NAD(P)-bd_dom_sf"/>
</dbReference>
<dbReference type="PANTHER" id="PTHR48079">
    <property type="entry name" value="PROTEIN YEEZ"/>
    <property type="match status" value="1"/>
</dbReference>
<dbReference type="Pfam" id="PF01370">
    <property type="entry name" value="Epimerase"/>
    <property type="match status" value="1"/>
</dbReference>
<proteinExistence type="predicted"/>
<reference evidence="2 3" key="1">
    <citation type="submission" date="2016-10" db="EMBL/GenBank/DDBJ databases">
        <authorList>
            <person name="de Groot N.N."/>
        </authorList>
    </citation>
    <scope>NUCLEOTIDE SEQUENCE [LARGE SCALE GENOMIC DNA]</scope>
    <source>
        <strain evidence="2 3">MP1X4</strain>
    </source>
</reference>
<dbReference type="GO" id="GO:0005737">
    <property type="term" value="C:cytoplasm"/>
    <property type="evidence" value="ECO:0007669"/>
    <property type="project" value="TreeGrafter"/>
</dbReference>
<dbReference type="STRING" id="652787.SAMN05216490_0411"/>
<evidence type="ECO:0000313" key="2">
    <source>
        <dbReference type="EMBL" id="SDS03278.1"/>
    </source>
</evidence>
<dbReference type="Proteomes" id="UP000199679">
    <property type="component" value="Chromosome I"/>
</dbReference>
<dbReference type="PANTHER" id="PTHR48079:SF6">
    <property type="entry name" value="NAD(P)-BINDING DOMAIN-CONTAINING PROTEIN-RELATED"/>
    <property type="match status" value="1"/>
</dbReference>
<organism evidence="2 3">
    <name type="scientific">Mucilaginibacter mallensis</name>
    <dbReference type="NCBI Taxonomy" id="652787"/>
    <lineage>
        <taxon>Bacteria</taxon>
        <taxon>Pseudomonadati</taxon>
        <taxon>Bacteroidota</taxon>
        <taxon>Sphingobacteriia</taxon>
        <taxon>Sphingobacteriales</taxon>
        <taxon>Sphingobacteriaceae</taxon>
        <taxon>Mucilaginibacter</taxon>
    </lineage>
</organism>
<gene>
    <name evidence="2" type="ORF">SAMN05216490_0411</name>
</gene>
<feature type="domain" description="NAD-dependent epimerase/dehydratase" evidence="1">
    <location>
        <begin position="2"/>
        <end position="223"/>
    </location>
</feature>
<dbReference type="OrthoDB" id="596910at2"/>